<dbReference type="KEGG" id="cld:CLSPO_c06010"/>
<reference evidence="2" key="1">
    <citation type="submission" date="2014-08" db="EMBL/GenBank/DDBJ databases">
        <authorList>
            <person name="Kubiak A."/>
            <person name="Poehlein A."/>
            <person name="Daniel R."/>
            <person name="Minton N.P."/>
        </authorList>
    </citation>
    <scope>NUCLEOTIDE SEQUENCE</scope>
    <source>
        <strain evidence="2">NCIMB 10696</strain>
    </source>
</reference>
<evidence type="ECO:0000313" key="4">
    <source>
        <dbReference type="Proteomes" id="UP000033052"/>
    </source>
</evidence>
<feature type="domain" description="Cytochrome b5 heme-binding" evidence="1">
    <location>
        <begin position="205"/>
        <end position="276"/>
    </location>
</feature>
<dbReference type="AlphaFoldDB" id="A0A7X5SX39"/>
<reference evidence="2 4" key="2">
    <citation type="journal article" date="2015" name="PLoS ONE">
        <title>A universal mariner transposon system for forward genetic studies in the genus clostridium.</title>
        <authorList>
            <person name="Zhang Y."/>
            <person name="Grosse-Honebrink A."/>
            <person name="Minton N.P."/>
        </authorList>
    </citation>
    <scope>NUCLEOTIDE SEQUENCE [LARGE SCALE GENOMIC DNA]</scope>
    <source>
        <strain evidence="2 4">NCIMB 10696</strain>
    </source>
</reference>
<reference evidence="3 5" key="3">
    <citation type="submission" date="2019-04" db="EMBL/GenBank/DDBJ databases">
        <title>Genome sequencing of Clostridium botulinum Groups I-IV and Clostridium butyricum.</title>
        <authorList>
            <person name="Brunt J."/>
            <person name="Van Vliet A.H.M."/>
            <person name="Stringer S.C."/>
            <person name="Carter A.T."/>
            <person name="Peck M.W."/>
        </authorList>
    </citation>
    <scope>NUCLEOTIDE SEQUENCE [LARGE SCALE GENOMIC DNA]</scope>
    <source>
        <strain evidence="3 5">IFR 18/108</strain>
    </source>
</reference>
<dbReference type="Gene3D" id="1.20.1260.10">
    <property type="match status" value="1"/>
</dbReference>
<proteinExistence type="predicted"/>
<dbReference type="SUPFAM" id="SSF47240">
    <property type="entry name" value="Ferritin-like"/>
    <property type="match status" value="1"/>
</dbReference>
<dbReference type="Proteomes" id="UP000033052">
    <property type="component" value="Chromosome"/>
</dbReference>
<dbReference type="EMBL" id="CP009225">
    <property type="protein sequence ID" value="AKC61323.1"/>
    <property type="molecule type" value="Genomic_DNA"/>
</dbReference>
<dbReference type="InterPro" id="IPR001199">
    <property type="entry name" value="Cyt_B5-like_heme/steroid-bd"/>
</dbReference>
<protein>
    <submittedName>
        <fullName evidence="2">Putative heme/steroid binding protein</fullName>
    </submittedName>
</protein>
<dbReference type="Pfam" id="PF02915">
    <property type="entry name" value="Rubrerythrin"/>
    <property type="match status" value="1"/>
</dbReference>
<evidence type="ECO:0000313" key="3">
    <source>
        <dbReference type="EMBL" id="NFR61252.1"/>
    </source>
</evidence>
<dbReference type="GO" id="GO:0016491">
    <property type="term" value="F:oxidoreductase activity"/>
    <property type="evidence" value="ECO:0007669"/>
    <property type="project" value="InterPro"/>
</dbReference>
<dbReference type="InterPro" id="IPR012347">
    <property type="entry name" value="Ferritin-like"/>
</dbReference>
<dbReference type="Pfam" id="PF00173">
    <property type="entry name" value="Cyt-b5"/>
    <property type="match status" value="1"/>
</dbReference>
<dbReference type="Gene3D" id="3.10.120.10">
    <property type="entry name" value="Cytochrome b5-like heme/steroid binding domain"/>
    <property type="match status" value="1"/>
</dbReference>
<dbReference type="CDD" id="cd00657">
    <property type="entry name" value="Ferritin_like"/>
    <property type="match status" value="1"/>
</dbReference>
<gene>
    <name evidence="2" type="ORF">CLSPO_c06010</name>
    <name evidence="3" type="ORF">FDF70_07050</name>
</gene>
<dbReference type="InterPro" id="IPR003251">
    <property type="entry name" value="Rr_diiron-bd_dom"/>
</dbReference>
<dbReference type="EMBL" id="SXCS01000003">
    <property type="protein sequence ID" value="NFR61252.1"/>
    <property type="molecule type" value="Genomic_DNA"/>
</dbReference>
<evidence type="ECO:0000313" key="5">
    <source>
        <dbReference type="Proteomes" id="UP000486601"/>
    </source>
</evidence>
<organism evidence="3 5">
    <name type="scientific">Clostridium sporogenes</name>
    <dbReference type="NCBI Taxonomy" id="1509"/>
    <lineage>
        <taxon>Bacteria</taxon>
        <taxon>Bacillati</taxon>
        <taxon>Bacillota</taxon>
        <taxon>Clostridia</taxon>
        <taxon>Eubacteriales</taxon>
        <taxon>Clostridiaceae</taxon>
        <taxon>Clostridium</taxon>
    </lineage>
</organism>
<dbReference type="SMART" id="SM01117">
    <property type="entry name" value="Cyt-b5"/>
    <property type="match status" value="1"/>
</dbReference>
<dbReference type="RefSeq" id="WP_050481901.1">
    <property type="nucleotide sequence ID" value="NZ_CP009225.1"/>
</dbReference>
<dbReference type="SUPFAM" id="SSF55856">
    <property type="entry name" value="Cytochrome b5-like heme/steroid binding domain"/>
    <property type="match status" value="1"/>
</dbReference>
<evidence type="ECO:0000313" key="2">
    <source>
        <dbReference type="EMBL" id="AKC61323.1"/>
    </source>
</evidence>
<name>A0A7X5SX39_CLOSG</name>
<sequence length="277" mass="32529">MYFFMPYCNPNNFYGNNPIHNYFQTLNQTLFLVKKAIHAEKKQEFFYDFLISVAPTQKEKNIIDRIREDERKHNKFFRKIYTFYTGENVYLQPNKSFKKPKSYIDGIKQAKFHQLASIELYKNIITFIPNKYHKDIISKILTNELNHNYKYNCILNLHLMKYKDTTSSSKTKFTTDEALQVAKYLDTDFSKERFNLNDCRETRKFTLNELAQYDGTMGKPAYVAVNGIVYDVTNISKWSGGKHYGLTAGKNLTSEFQTCHGISSKLEKLPKVGILKE</sequence>
<evidence type="ECO:0000259" key="1">
    <source>
        <dbReference type="SMART" id="SM01117"/>
    </source>
</evidence>
<dbReference type="GeneID" id="92940451"/>
<accession>A0A7X5SX39</accession>
<dbReference type="InterPro" id="IPR036400">
    <property type="entry name" value="Cyt_B5-like_heme/steroid_sf"/>
</dbReference>
<dbReference type="Proteomes" id="UP000486601">
    <property type="component" value="Unassembled WGS sequence"/>
</dbReference>
<dbReference type="InterPro" id="IPR009078">
    <property type="entry name" value="Ferritin-like_SF"/>
</dbReference>
<dbReference type="GO" id="GO:0046872">
    <property type="term" value="F:metal ion binding"/>
    <property type="evidence" value="ECO:0007669"/>
    <property type="project" value="InterPro"/>
</dbReference>